<dbReference type="AlphaFoldDB" id="H1Q1V4"/>
<evidence type="ECO:0000259" key="2">
    <source>
        <dbReference type="Pfam" id="PF21544"/>
    </source>
</evidence>
<dbReference type="Gene3D" id="2.60.40.4070">
    <property type="match status" value="1"/>
</dbReference>
<evidence type="ECO:0000313" key="4">
    <source>
        <dbReference type="Proteomes" id="UP000016023"/>
    </source>
</evidence>
<dbReference type="EMBL" id="AGWK01000027">
    <property type="protein sequence ID" value="EHO71574.1"/>
    <property type="molecule type" value="Genomic_DNA"/>
</dbReference>
<sequence length="674" mass="74408">MKRKILLSLASIILIATNATAQAIGSWKAHMAYSDVTWIEPTAHKLYVLASGNLYAYNRNDQSIETFDKTNVLNDCGIHMIAWNSSVRKLVIVYDNYNIDLLDDRGEVVNISDYQNKSMPEDKTVNHLYMSGPYCYISTGFGIMKLNIAQAEISDTYKLGFKVDYCYTDRDAVYAACRTKGLFRGWNTSNLLDKSNWQFIDNYKAQPRTIPAELLDIVKTLQPGGPKYNHFAFMRFTSGALYTVGGLYQSGKSQLNLPGIVQVLRNGEWNIFQENVSSTTGYAYEDNNTIAVDPRNPNRVFVGGRTGLYEFNNGQLAKFYNRDNSLLGGAIDNKNKELGNDYVLINGLTFAPNGTLWILNSQARNQNILSIPFGGEMTSHSQRTIIEDGRSLTVLSSPLVDSRGLLWFCNDYYDDKGLFCYNIARDTLFSVRRFYNQDSREVQASISHCVAEDHQGNIWLGTNVGPIVLETSQFSNLDNPIFTQVKIPRNDGTNLADYLLSGVDITCIAIDAGGRKWFGTNDNGVYLISSDNMTQLQHFLSTNSPLLSNNIQSIAINHATGEVFFGTDKGLCSYASDATESPDNPGSATAYAYPNPVKPGYKGLITVGGLVHNATVKIVTSTGALVAEGMANGGTFTWNGNDRHGKRVSSGVYMVLSADQNGKQGTVCKIAVVN</sequence>
<protein>
    <recommendedName>
        <fullName evidence="2">PorZ N-terminal beta-propeller domain-containing protein</fullName>
    </recommendedName>
</protein>
<dbReference type="SUPFAM" id="SSF101908">
    <property type="entry name" value="Putative isomerase YbhE"/>
    <property type="match status" value="1"/>
</dbReference>
<dbReference type="PATRIC" id="fig|883158.3.peg.900"/>
<dbReference type="HOGENOM" id="CLU_018865_0_0_10"/>
<feature type="signal peptide" evidence="1">
    <location>
        <begin position="1"/>
        <end position="21"/>
    </location>
</feature>
<keyword evidence="4" id="KW-1185">Reference proteome</keyword>
<dbReference type="Pfam" id="PF21544">
    <property type="entry name" value="PorZ_N_b_propeller"/>
    <property type="match status" value="1"/>
</dbReference>
<dbReference type="Gene3D" id="2.130.10.10">
    <property type="entry name" value="YVTN repeat-like/Quinoprotein amine dehydrogenase"/>
    <property type="match status" value="1"/>
</dbReference>
<dbReference type="InterPro" id="IPR048954">
    <property type="entry name" value="PorZ_N"/>
</dbReference>
<dbReference type="eggNOG" id="COG3292">
    <property type="taxonomic scope" value="Bacteria"/>
</dbReference>
<accession>H1Q1V4</accession>
<reference evidence="3 4" key="1">
    <citation type="submission" date="2011-12" db="EMBL/GenBank/DDBJ databases">
        <title>The Genome Sequence of Prevotella micans F0438.</title>
        <authorList>
            <consortium name="The Broad Institute Genome Sequencing Platform"/>
            <person name="Earl A."/>
            <person name="Ward D."/>
            <person name="Feldgarden M."/>
            <person name="Gevers D."/>
            <person name="Izard J."/>
            <person name="Baranova O.V."/>
            <person name="Blanton J.M."/>
            <person name="Wade W.G."/>
            <person name="Dewhirst F.E."/>
            <person name="Young S.K."/>
            <person name="Zeng Q."/>
            <person name="Gargeya S."/>
            <person name="Fitzgerald M."/>
            <person name="Haas B."/>
            <person name="Abouelleil A."/>
            <person name="Alvarado L."/>
            <person name="Arachchi H.M."/>
            <person name="Berlin A."/>
            <person name="Chapman S.B."/>
            <person name="Gearin G."/>
            <person name="Goldberg J."/>
            <person name="Griggs A."/>
            <person name="Gujja S."/>
            <person name="Hansen M."/>
            <person name="Heiman D."/>
            <person name="Howarth C."/>
            <person name="Larimer J."/>
            <person name="Lui A."/>
            <person name="MacDonald P.J.P."/>
            <person name="McCowen C."/>
            <person name="Montmayeur A."/>
            <person name="Murphy C."/>
            <person name="Neiman D."/>
            <person name="Pearson M."/>
            <person name="Priest M."/>
            <person name="Roberts A."/>
            <person name="Saif S."/>
            <person name="Shea T."/>
            <person name="Sisk P."/>
            <person name="Stolte C."/>
            <person name="Sykes S."/>
            <person name="Wortman J."/>
            <person name="Nusbaum C."/>
            <person name="Birren B."/>
        </authorList>
    </citation>
    <scope>NUCLEOTIDE SEQUENCE [LARGE SCALE GENOMIC DNA]</scope>
    <source>
        <strain evidence="3 4">F0438</strain>
    </source>
</reference>
<comment type="caution">
    <text evidence="3">The sequence shown here is derived from an EMBL/GenBank/DDBJ whole genome shotgun (WGS) entry which is preliminary data.</text>
</comment>
<feature type="chain" id="PRO_5003553691" description="PorZ N-terminal beta-propeller domain-containing protein" evidence="1">
    <location>
        <begin position="22"/>
        <end position="674"/>
    </location>
</feature>
<dbReference type="RefSeq" id="WP_006952016.1">
    <property type="nucleotide sequence ID" value="NZ_JH594521.1"/>
</dbReference>
<dbReference type="SUPFAM" id="SSF63829">
    <property type="entry name" value="Calcium-dependent phosphotriesterase"/>
    <property type="match status" value="1"/>
</dbReference>
<dbReference type="InterPro" id="IPR011110">
    <property type="entry name" value="Reg_prop"/>
</dbReference>
<organism evidence="3 4">
    <name type="scientific">Prevotella micans F0438</name>
    <dbReference type="NCBI Taxonomy" id="883158"/>
    <lineage>
        <taxon>Bacteria</taxon>
        <taxon>Pseudomonadati</taxon>
        <taxon>Bacteroidota</taxon>
        <taxon>Bacteroidia</taxon>
        <taxon>Bacteroidales</taxon>
        <taxon>Prevotellaceae</taxon>
        <taxon>Prevotella</taxon>
    </lineage>
</organism>
<dbReference type="InterPro" id="IPR015943">
    <property type="entry name" value="WD40/YVTN_repeat-like_dom_sf"/>
</dbReference>
<dbReference type="Proteomes" id="UP000016023">
    <property type="component" value="Unassembled WGS sequence"/>
</dbReference>
<dbReference type="Pfam" id="PF07494">
    <property type="entry name" value="Reg_prop"/>
    <property type="match status" value="1"/>
</dbReference>
<evidence type="ECO:0000313" key="3">
    <source>
        <dbReference type="EMBL" id="EHO71574.1"/>
    </source>
</evidence>
<evidence type="ECO:0000256" key="1">
    <source>
        <dbReference type="SAM" id="SignalP"/>
    </source>
</evidence>
<dbReference type="STRING" id="883158.HMPREF9140_00892"/>
<gene>
    <name evidence="3" type="ORF">HMPREF9140_00892</name>
</gene>
<feature type="domain" description="PorZ N-terminal beta-propeller" evidence="2">
    <location>
        <begin position="46"/>
        <end position="198"/>
    </location>
</feature>
<keyword evidence="1" id="KW-0732">Signal</keyword>
<name>H1Q1V4_9BACT</name>
<proteinExistence type="predicted"/>